<dbReference type="GO" id="GO:0005829">
    <property type="term" value="C:cytosol"/>
    <property type="evidence" value="ECO:0007669"/>
    <property type="project" value="TreeGrafter"/>
</dbReference>
<dbReference type="InterPro" id="IPR001537">
    <property type="entry name" value="SpoU_MeTrfase"/>
</dbReference>
<sequence>MSGGSPRDRFVTVYGRMPVLEALLDETLVVDKVVVARPAHGPSVDELLAAARRRGVPVERAEAARVTRLSRNGRHDQGVVADVVAPGLADLDDWLASSSGGRLQPIDVVVLDGVTNPANVGMLLRVATGAGMAVVLPRQGSPDLGPLVVKASAGVAFRARVLRAATAVDGCRSLVAAGWSPVVLDATAPTTIWEPLPSPTALVIGGETGGIGPAVAALALERRAIPLLAGVDSLNVATAAAVAAFELARQRRAAPEPLA</sequence>
<dbReference type="GO" id="GO:0008173">
    <property type="term" value="F:RNA methyltransferase activity"/>
    <property type="evidence" value="ECO:0007669"/>
    <property type="project" value="InterPro"/>
</dbReference>
<feature type="domain" description="RNA 2-O ribose methyltransferase substrate binding" evidence="4">
    <location>
        <begin position="12"/>
        <end position="89"/>
    </location>
</feature>
<dbReference type="InterPro" id="IPR029026">
    <property type="entry name" value="tRNA_m1G_MTases_N"/>
</dbReference>
<keyword evidence="2 5" id="KW-0489">Methyltransferase</keyword>
<dbReference type="InterPro" id="IPR029028">
    <property type="entry name" value="Alpha/beta_knot_MTases"/>
</dbReference>
<keyword evidence="3" id="KW-0808">Transferase</keyword>
<evidence type="ECO:0000256" key="2">
    <source>
        <dbReference type="ARBA" id="ARBA00022603"/>
    </source>
</evidence>
<dbReference type="SUPFAM" id="SSF75217">
    <property type="entry name" value="alpha/beta knot"/>
    <property type="match status" value="1"/>
</dbReference>
<dbReference type="AlphaFoldDB" id="A0A6J4H3H1"/>
<reference evidence="5" key="1">
    <citation type="submission" date="2020-02" db="EMBL/GenBank/DDBJ databases">
        <authorList>
            <person name="Meier V. D."/>
        </authorList>
    </citation>
    <scope>NUCLEOTIDE SEQUENCE</scope>
    <source>
        <strain evidence="5">AVDCRST_MAG76</strain>
    </source>
</reference>
<evidence type="ECO:0000256" key="3">
    <source>
        <dbReference type="ARBA" id="ARBA00022679"/>
    </source>
</evidence>
<protein>
    <submittedName>
        <fullName evidence="5">Possible RNA methylase Amir_6302</fullName>
    </submittedName>
</protein>
<dbReference type="GO" id="GO:0006396">
    <property type="term" value="P:RNA processing"/>
    <property type="evidence" value="ECO:0007669"/>
    <property type="project" value="InterPro"/>
</dbReference>
<dbReference type="Gene3D" id="3.40.1280.10">
    <property type="match status" value="1"/>
</dbReference>
<dbReference type="GO" id="GO:0032259">
    <property type="term" value="P:methylation"/>
    <property type="evidence" value="ECO:0007669"/>
    <property type="project" value="UniProtKB-KW"/>
</dbReference>
<organism evidence="5">
    <name type="scientific">uncultured Acidimicrobiales bacterium</name>
    <dbReference type="NCBI Taxonomy" id="310071"/>
    <lineage>
        <taxon>Bacteria</taxon>
        <taxon>Bacillati</taxon>
        <taxon>Actinomycetota</taxon>
        <taxon>Acidimicrobiia</taxon>
        <taxon>Acidimicrobiales</taxon>
        <taxon>environmental samples</taxon>
    </lineage>
</organism>
<evidence type="ECO:0000313" key="5">
    <source>
        <dbReference type="EMBL" id="CAA9213077.1"/>
    </source>
</evidence>
<dbReference type="EMBL" id="CADCSZ010000015">
    <property type="protein sequence ID" value="CAA9213077.1"/>
    <property type="molecule type" value="Genomic_DNA"/>
</dbReference>
<dbReference type="InterPro" id="IPR029064">
    <property type="entry name" value="Ribosomal_eL30-like_sf"/>
</dbReference>
<dbReference type="InterPro" id="IPR004441">
    <property type="entry name" value="rRNA_MeTrfase_TrmH"/>
</dbReference>
<evidence type="ECO:0000259" key="4">
    <source>
        <dbReference type="SMART" id="SM00967"/>
    </source>
</evidence>
<proteinExistence type="inferred from homology"/>
<evidence type="ECO:0000256" key="1">
    <source>
        <dbReference type="ARBA" id="ARBA00007228"/>
    </source>
</evidence>
<name>A0A6J4H3H1_9ACTN</name>
<dbReference type="PANTHER" id="PTHR46429:SF1">
    <property type="entry name" value="23S RRNA (GUANOSINE-2'-O-)-METHYLTRANSFERASE RLMB"/>
    <property type="match status" value="1"/>
</dbReference>
<gene>
    <name evidence="5" type="ORF">AVDCRST_MAG76-227</name>
</gene>
<accession>A0A6J4H3H1</accession>
<comment type="similarity">
    <text evidence="1">Belongs to the class IV-like SAM-binding methyltransferase superfamily. RNA methyltransferase TrmH family.</text>
</comment>
<dbReference type="Pfam" id="PF00588">
    <property type="entry name" value="SpoU_methylase"/>
    <property type="match status" value="1"/>
</dbReference>
<dbReference type="Pfam" id="PF08032">
    <property type="entry name" value="SpoU_sub_bind"/>
    <property type="match status" value="1"/>
</dbReference>
<dbReference type="SUPFAM" id="SSF55315">
    <property type="entry name" value="L30e-like"/>
    <property type="match status" value="1"/>
</dbReference>
<dbReference type="SMART" id="SM00967">
    <property type="entry name" value="SpoU_sub_bind"/>
    <property type="match status" value="1"/>
</dbReference>
<dbReference type="InterPro" id="IPR013123">
    <property type="entry name" value="SpoU_subst-bd"/>
</dbReference>
<dbReference type="GO" id="GO:0003723">
    <property type="term" value="F:RNA binding"/>
    <property type="evidence" value="ECO:0007669"/>
    <property type="project" value="InterPro"/>
</dbReference>
<dbReference type="PANTHER" id="PTHR46429">
    <property type="entry name" value="23S RRNA (GUANOSINE-2'-O-)-METHYLTRANSFERASE RLMB"/>
    <property type="match status" value="1"/>
</dbReference>
<dbReference type="Gene3D" id="3.30.1330.30">
    <property type="match status" value="1"/>
</dbReference>